<dbReference type="EMBL" id="CAJNXB010003768">
    <property type="protein sequence ID" value="CAF3336820.1"/>
    <property type="molecule type" value="Genomic_DNA"/>
</dbReference>
<dbReference type="Proteomes" id="UP000663873">
    <property type="component" value="Unassembled WGS sequence"/>
</dbReference>
<dbReference type="Proteomes" id="UP000663825">
    <property type="component" value="Unassembled WGS sequence"/>
</dbReference>
<gene>
    <name evidence="2" type="ORF">TIS948_LOCUS21964</name>
    <name evidence="3" type="ORF">UJA718_LOCUS12934</name>
</gene>
<dbReference type="EMBL" id="CAJOBP010001711">
    <property type="protein sequence ID" value="CAF4305753.1"/>
    <property type="molecule type" value="Genomic_DNA"/>
</dbReference>
<accession>A0A820IA40</accession>
<dbReference type="SUPFAM" id="SSF81383">
    <property type="entry name" value="F-box domain"/>
    <property type="match status" value="1"/>
</dbReference>
<comment type="caution">
    <text evidence="3">The sequence shown here is derived from an EMBL/GenBank/DDBJ whole genome shotgun (WGS) entry which is preliminary data.</text>
</comment>
<sequence>MKYSCIGLYDLPDEILMIILKKLNNFDVLFTLHGVNERLNRLIKDSIFTSRLTFVKWISNNFIDLISSDMILNRFRLQILPEIRHKIEWLDLESSSMKYVLRAAHYPNLYGLGLYNINEESVRCLFTNEILSSGIFKSQITTLLITTNKSDDHHEAPLSVEEICVDIFNVCTRLTALTLYESSHRSPLRFNFEELSPPNIYSSSLLILNIRVQCFANCLYLLDGRFSQRHTLYVDMVNAYCPQNYKNQGDLPNLRCFSLSCYFKISNYDETILPLLYRMSNLEVLGLCFTVCDRETFIDGNDLKRRIINQEKITQCHIYSYPSLMPYCGSITNNFPGGLCKNVRTVLLYDEYPFEHEFFLRIVQSFPYMQELCMSNLKSQNRKHSYQSSNDNQNLSVIKYFFLSELRIVNVHDDYMEEFLFDTKACLPKNVSLHLNSESLQRVTRYFTRDVTRMNCAKIDMLYLYGERKRSNSLQEYFPNAEIQFSGFMGI</sequence>
<evidence type="ECO:0000259" key="1">
    <source>
        <dbReference type="PROSITE" id="PS50181"/>
    </source>
</evidence>
<evidence type="ECO:0000313" key="4">
    <source>
        <dbReference type="Proteomes" id="UP000663873"/>
    </source>
</evidence>
<feature type="domain" description="F-box" evidence="1">
    <location>
        <begin position="5"/>
        <end position="52"/>
    </location>
</feature>
<reference evidence="3" key="1">
    <citation type="submission" date="2021-02" db="EMBL/GenBank/DDBJ databases">
        <authorList>
            <person name="Nowell W R."/>
        </authorList>
    </citation>
    <scope>NUCLEOTIDE SEQUENCE</scope>
</reference>
<dbReference type="InterPro" id="IPR036047">
    <property type="entry name" value="F-box-like_dom_sf"/>
</dbReference>
<evidence type="ECO:0000313" key="2">
    <source>
        <dbReference type="EMBL" id="CAF3336820.1"/>
    </source>
</evidence>
<protein>
    <recommendedName>
        <fullName evidence="1">F-box domain-containing protein</fullName>
    </recommendedName>
</protein>
<dbReference type="OrthoDB" id="10013434at2759"/>
<dbReference type="AlphaFoldDB" id="A0A820IA40"/>
<dbReference type="PROSITE" id="PS50181">
    <property type="entry name" value="FBOX"/>
    <property type="match status" value="1"/>
</dbReference>
<dbReference type="Pfam" id="PF00646">
    <property type="entry name" value="F-box"/>
    <property type="match status" value="1"/>
</dbReference>
<name>A0A820IA40_9BILA</name>
<evidence type="ECO:0000313" key="3">
    <source>
        <dbReference type="EMBL" id="CAF4305753.1"/>
    </source>
</evidence>
<dbReference type="InterPro" id="IPR001810">
    <property type="entry name" value="F-box_dom"/>
</dbReference>
<proteinExistence type="predicted"/>
<organism evidence="3 4">
    <name type="scientific">Rotaria socialis</name>
    <dbReference type="NCBI Taxonomy" id="392032"/>
    <lineage>
        <taxon>Eukaryota</taxon>
        <taxon>Metazoa</taxon>
        <taxon>Spiralia</taxon>
        <taxon>Gnathifera</taxon>
        <taxon>Rotifera</taxon>
        <taxon>Eurotatoria</taxon>
        <taxon>Bdelloidea</taxon>
        <taxon>Philodinida</taxon>
        <taxon>Philodinidae</taxon>
        <taxon>Rotaria</taxon>
    </lineage>
</organism>
<keyword evidence="4" id="KW-1185">Reference proteome</keyword>